<evidence type="ECO:0000259" key="2">
    <source>
        <dbReference type="Pfam" id="PF03050"/>
    </source>
</evidence>
<reference evidence="3 4" key="1">
    <citation type="submission" date="2020-04" db="EMBL/GenBank/DDBJ databases">
        <title>Draft genome of Pyxidicoccus fallax type strain.</title>
        <authorList>
            <person name="Whitworth D.E."/>
        </authorList>
    </citation>
    <scope>NUCLEOTIDE SEQUENCE [LARGE SCALE GENOMIC DNA]</scope>
    <source>
        <strain evidence="3 4">DSM 14698</strain>
    </source>
</reference>
<name>A0A848LL95_9BACT</name>
<protein>
    <submittedName>
        <fullName evidence="3">IS66 family transposase</fullName>
    </submittedName>
</protein>
<feature type="coiled-coil region" evidence="1">
    <location>
        <begin position="10"/>
        <end position="44"/>
    </location>
</feature>
<dbReference type="PANTHER" id="PTHR33678:SF1">
    <property type="entry name" value="BLL1576 PROTEIN"/>
    <property type="match status" value="1"/>
</dbReference>
<dbReference type="InterPro" id="IPR004291">
    <property type="entry name" value="Transposase_IS66_central"/>
</dbReference>
<dbReference type="Proteomes" id="UP000518300">
    <property type="component" value="Unassembled WGS sequence"/>
</dbReference>
<gene>
    <name evidence="3" type="ORF">HG543_27180</name>
</gene>
<dbReference type="NCBIfam" id="NF033517">
    <property type="entry name" value="transpos_IS66"/>
    <property type="match status" value="1"/>
</dbReference>
<evidence type="ECO:0000313" key="4">
    <source>
        <dbReference type="Proteomes" id="UP000518300"/>
    </source>
</evidence>
<evidence type="ECO:0000313" key="3">
    <source>
        <dbReference type="EMBL" id="NMO18518.1"/>
    </source>
</evidence>
<accession>A0A848LL95</accession>
<dbReference type="Pfam" id="PF03050">
    <property type="entry name" value="DDE_Tnp_IS66"/>
    <property type="match status" value="1"/>
</dbReference>
<dbReference type="AlphaFoldDB" id="A0A848LL95"/>
<keyword evidence="4" id="KW-1185">Reference proteome</keyword>
<proteinExistence type="predicted"/>
<feature type="domain" description="Transposase IS66 central" evidence="2">
    <location>
        <begin position="22"/>
        <end position="262"/>
    </location>
</feature>
<evidence type="ECO:0000256" key="1">
    <source>
        <dbReference type="SAM" id="Coils"/>
    </source>
</evidence>
<keyword evidence="1" id="KW-0175">Coiled coil</keyword>
<organism evidence="3 4">
    <name type="scientific">Pyxidicoccus fallax</name>
    <dbReference type="NCBI Taxonomy" id="394095"/>
    <lineage>
        <taxon>Bacteria</taxon>
        <taxon>Pseudomonadati</taxon>
        <taxon>Myxococcota</taxon>
        <taxon>Myxococcia</taxon>
        <taxon>Myxococcales</taxon>
        <taxon>Cystobacterineae</taxon>
        <taxon>Myxococcaceae</taxon>
        <taxon>Pyxidicoccus</taxon>
    </lineage>
</organism>
<sequence>MTRVEQLRDLETAKQGAALLEAENARLHQRLEALVAENARLKGEDAQAHLHHADETHWLLLDKGPGTKWYAWTVASPDTVFHRIYPSRSGATARTVLGDYEGVVLVDGYAAYQTATKSSADGPCPATPAFCWAHVRRKFFEAQQFAPACKEVLDLIGELYAVEADLPGWYALEGEERQAALAHRLAVRQQKSAPLTERICDWAHAQRALPGSAFRKALEYMLNLWARLTVFLTQPQVPLDNNHVERQLRDMVIGRKNLETARLRGEDPGHDLRRPALAAIENPGTVTLPKAQS</sequence>
<dbReference type="PANTHER" id="PTHR33678">
    <property type="entry name" value="BLL1576 PROTEIN"/>
    <property type="match status" value="1"/>
</dbReference>
<dbReference type="RefSeq" id="WP_169347784.1">
    <property type="nucleotide sequence ID" value="NZ_JABBJJ010000140.1"/>
</dbReference>
<dbReference type="InterPro" id="IPR052344">
    <property type="entry name" value="Transposase-related"/>
</dbReference>
<dbReference type="EMBL" id="JABBJJ010000140">
    <property type="protein sequence ID" value="NMO18518.1"/>
    <property type="molecule type" value="Genomic_DNA"/>
</dbReference>
<comment type="caution">
    <text evidence="3">The sequence shown here is derived from an EMBL/GenBank/DDBJ whole genome shotgun (WGS) entry which is preliminary data.</text>
</comment>